<dbReference type="EMBL" id="AC147431">
    <property type="protein sequence ID" value="ABE88087.1"/>
    <property type="molecule type" value="Genomic_DNA"/>
</dbReference>
<organism evidence="1">
    <name type="scientific">Medicago truncatula</name>
    <name type="common">Barrel medic</name>
    <name type="synonym">Medicago tribuloides</name>
    <dbReference type="NCBI Taxonomy" id="3880"/>
    <lineage>
        <taxon>Eukaryota</taxon>
        <taxon>Viridiplantae</taxon>
        <taxon>Streptophyta</taxon>
        <taxon>Embryophyta</taxon>
        <taxon>Tracheophyta</taxon>
        <taxon>Spermatophyta</taxon>
        <taxon>Magnoliopsida</taxon>
        <taxon>eudicotyledons</taxon>
        <taxon>Gunneridae</taxon>
        <taxon>Pentapetalae</taxon>
        <taxon>rosids</taxon>
        <taxon>fabids</taxon>
        <taxon>Fabales</taxon>
        <taxon>Fabaceae</taxon>
        <taxon>Papilionoideae</taxon>
        <taxon>50 kb inversion clade</taxon>
        <taxon>NPAAA clade</taxon>
        <taxon>Hologalegina</taxon>
        <taxon>IRL clade</taxon>
        <taxon>Trifolieae</taxon>
        <taxon>Medicago</taxon>
    </lineage>
</organism>
<name>Q1S5L9_MEDTR</name>
<proteinExistence type="predicted"/>
<protein>
    <submittedName>
        <fullName evidence="1">Uncharacterized protein</fullName>
    </submittedName>
</protein>
<reference evidence="1" key="1">
    <citation type="submission" date="2006-03" db="EMBL/GenBank/DDBJ databases">
        <authorList>
            <person name="Qin B."/>
            <person name="Lin S."/>
            <person name="Roe B.A."/>
        </authorList>
    </citation>
    <scope>NUCLEOTIDE SEQUENCE</scope>
</reference>
<accession>Q1S5L9</accession>
<evidence type="ECO:0000313" key="1">
    <source>
        <dbReference type="EMBL" id="ABE88087.1"/>
    </source>
</evidence>
<gene>
    <name evidence="1" type="ORF">MtrDRAFT_AC147431g40v2</name>
</gene>
<reference evidence="1" key="2">
    <citation type="submission" date="2006-04" db="EMBL/GenBank/DDBJ databases">
        <authorList>
            <consortium name="The International Medicago Genome Annotation Group"/>
        </authorList>
    </citation>
    <scope>NUCLEOTIDE SEQUENCE</scope>
</reference>
<sequence>MDLDVVFPNRTDHYFPQDLLAYTEEGTFWTCHRVRRKCAG</sequence>
<dbReference type="AlphaFoldDB" id="Q1S5L9"/>